<feature type="transmembrane region" description="Helical" evidence="1">
    <location>
        <begin position="7"/>
        <end position="31"/>
    </location>
</feature>
<comment type="caution">
    <text evidence="2">The sequence shown here is derived from an EMBL/GenBank/DDBJ whole genome shotgun (WGS) entry which is preliminary data.</text>
</comment>
<evidence type="ECO:0008006" key="4">
    <source>
        <dbReference type="Google" id="ProtNLM"/>
    </source>
</evidence>
<keyword evidence="1" id="KW-0812">Transmembrane</keyword>
<keyword evidence="1" id="KW-1133">Transmembrane helix</keyword>
<gene>
    <name evidence="2" type="primary">Mo02419</name>
    <name evidence="2" type="ORF">E5Q_02419</name>
</gene>
<evidence type="ECO:0000256" key="1">
    <source>
        <dbReference type="SAM" id="Phobius"/>
    </source>
</evidence>
<evidence type="ECO:0000313" key="3">
    <source>
        <dbReference type="Proteomes" id="UP000009131"/>
    </source>
</evidence>
<dbReference type="OMA" id="PMEWRAR"/>
<dbReference type="EMBL" id="BABT02000062">
    <property type="protein sequence ID" value="GAA95762.1"/>
    <property type="molecule type" value="Genomic_DNA"/>
</dbReference>
<dbReference type="SMART" id="SM00786">
    <property type="entry name" value="SHR3_chaperone"/>
    <property type="match status" value="1"/>
</dbReference>
<accession>G7DYV2</accession>
<dbReference type="GO" id="GO:0006888">
    <property type="term" value="P:endoplasmic reticulum to Golgi vesicle-mediated transport"/>
    <property type="evidence" value="ECO:0007669"/>
    <property type="project" value="TreeGrafter"/>
</dbReference>
<dbReference type="HOGENOM" id="CLU_080510_0_1_1"/>
<keyword evidence="1" id="KW-0472">Membrane</keyword>
<dbReference type="STRING" id="764103.G7DYV2"/>
<dbReference type="eggNOG" id="ENOG502S73S">
    <property type="taxonomic scope" value="Eukaryota"/>
</dbReference>
<reference evidence="2 3" key="1">
    <citation type="journal article" date="2011" name="J. Gen. Appl. Microbiol.">
        <title>Draft genome sequencing of the enigmatic basidiomycete Mixia osmundae.</title>
        <authorList>
            <person name="Nishida H."/>
            <person name="Nagatsuka Y."/>
            <person name="Sugiyama J."/>
        </authorList>
    </citation>
    <scope>NUCLEOTIDE SEQUENCE [LARGE SCALE GENOMIC DNA]</scope>
    <source>
        <strain evidence="3">CBS 9802 / IAM 14324 / JCM 22182 / KY 12970</strain>
    </source>
</reference>
<dbReference type="GO" id="GO:0005789">
    <property type="term" value="C:endoplasmic reticulum membrane"/>
    <property type="evidence" value="ECO:0007669"/>
    <property type="project" value="TreeGrafter"/>
</dbReference>
<protein>
    <recommendedName>
        <fullName evidence="4">Shr3 amino acid permease chaperone</fullName>
    </recommendedName>
</protein>
<sequence length="218" mass="23456">MGFRSAAVMVACSFLLGTLFICAIVDIPVLFGPQPPTHDSLDKAERFYYALWTGPLAVRTLLHVMMVVITAAICLKLADGTDSALYFDGGSVLLLIMGIALYTTVTVPTLEAISESFVSPKKAYPLNPSLLFSFQNMISKTPLSAEQIAGMTTEPLTALERAESIGVLCASNALSVLALAGILLLQSGQWYAEAWERNALLAEDRRLAAVAEARRKAQ</sequence>
<keyword evidence="3" id="KW-1185">Reference proteome</keyword>
<dbReference type="OrthoDB" id="5229808at2759"/>
<dbReference type="Pfam" id="PF08229">
    <property type="entry name" value="SHR3_chaperone"/>
    <property type="match status" value="1"/>
</dbReference>
<reference evidence="2 3" key="2">
    <citation type="journal article" date="2012" name="Open Biol.">
        <title>Characteristics of nucleosomes and linker DNA regions on the genome of the basidiomycete Mixia osmundae revealed by mono- and dinucleosome mapping.</title>
        <authorList>
            <person name="Nishida H."/>
            <person name="Kondo S."/>
            <person name="Matsumoto T."/>
            <person name="Suzuki Y."/>
            <person name="Yoshikawa H."/>
            <person name="Taylor T.D."/>
            <person name="Sugiyama J."/>
        </authorList>
    </citation>
    <scope>NUCLEOTIDE SEQUENCE [LARGE SCALE GENOMIC DNA]</scope>
    <source>
        <strain evidence="3">CBS 9802 / IAM 14324 / JCM 22182 / KY 12970</strain>
    </source>
</reference>
<organism evidence="2 3">
    <name type="scientific">Mixia osmundae (strain CBS 9802 / IAM 14324 / JCM 22182 / KY 12970)</name>
    <dbReference type="NCBI Taxonomy" id="764103"/>
    <lineage>
        <taxon>Eukaryota</taxon>
        <taxon>Fungi</taxon>
        <taxon>Dikarya</taxon>
        <taxon>Basidiomycota</taxon>
        <taxon>Pucciniomycotina</taxon>
        <taxon>Mixiomycetes</taxon>
        <taxon>Mixiales</taxon>
        <taxon>Mixiaceae</taxon>
        <taxon>Mixia</taxon>
    </lineage>
</organism>
<dbReference type="GO" id="GO:0051082">
    <property type="term" value="F:unfolded protein binding"/>
    <property type="evidence" value="ECO:0007669"/>
    <property type="project" value="TreeGrafter"/>
</dbReference>
<dbReference type="PANTHER" id="PTHR28228:SF1">
    <property type="entry name" value="SECRETORY COMPONENT PROTEIN SHR3"/>
    <property type="match status" value="1"/>
</dbReference>
<evidence type="ECO:0000313" key="2">
    <source>
        <dbReference type="EMBL" id="GAA95762.1"/>
    </source>
</evidence>
<feature type="transmembrane region" description="Helical" evidence="1">
    <location>
        <begin position="85"/>
        <end position="105"/>
    </location>
</feature>
<feature type="transmembrane region" description="Helical" evidence="1">
    <location>
        <begin position="56"/>
        <end position="78"/>
    </location>
</feature>
<dbReference type="AlphaFoldDB" id="G7DYV2"/>
<dbReference type="RefSeq" id="XP_014570232.1">
    <property type="nucleotide sequence ID" value="XM_014714746.1"/>
</dbReference>
<dbReference type="InterPro" id="IPR013248">
    <property type="entry name" value="Psh3/Shr3"/>
</dbReference>
<dbReference type="Proteomes" id="UP000009131">
    <property type="component" value="Unassembled WGS sequence"/>
</dbReference>
<proteinExistence type="predicted"/>
<name>G7DYV2_MIXOS</name>
<dbReference type="InParanoid" id="G7DYV2"/>
<dbReference type="PANTHER" id="PTHR28228">
    <property type="entry name" value="SECRETORY COMPONENT PROTEIN SHR3"/>
    <property type="match status" value="1"/>
</dbReference>